<dbReference type="EMBL" id="CP020991">
    <property type="protein sequence ID" value="AUO19755.1"/>
    <property type="molecule type" value="Genomic_DNA"/>
</dbReference>
<dbReference type="GeneID" id="98062989"/>
<dbReference type="KEGG" id="mpec:B9O19_01598"/>
<organism evidence="1 2">
    <name type="scientific">Monoglobus pectinilyticus</name>
    <dbReference type="NCBI Taxonomy" id="1981510"/>
    <lineage>
        <taxon>Bacteria</taxon>
        <taxon>Bacillati</taxon>
        <taxon>Bacillota</taxon>
        <taxon>Clostridia</taxon>
        <taxon>Monoglobales</taxon>
        <taxon>Monoglobaceae</taxon>
        <taxon>Monoglobus</taxon>
    </lineage>
</organism>
<evidence type="ECO:0000313" key="1">
    <source>
        <dbReference type="EMBL" id="AUO19755.1"/>
    </source>
</evidence>
<dbReference type="RefSeq" id="WP_102365932.1">
    <property type="nucleotide sequence ID" value="NZ_CP020991.1"/>
</dbReference>
<dbReference type="AlphaFoldDB" id="A0A2K9P3C5"/>
<reference evidence="1 2" key="1">
    <citation type="submission" date="2017-04" db="EMBL/GenBank/DDBJ databases">
        <title>Monoglobus pectinilyticus 14 draft genome.</title>
        <authorList>
            <person name="Kim C."/>
            <person name="Rosendale D.I."/>
            <person name="Kelly W.J."/>
            <person name="Tannock G.W."/>
            <person name="Patchett M.L."/>
            <person name="Jordens J.Z."/>
        </authorList>
    </citation>
    <scope>NUCLEOTIDE SEQUENCE [LARGE SCALE GENOMIC DNA]</scope>
    <source>
        <strain evidence="1 2">14</strain>
    </source>
</reference>
<name>A0A2K9P3C5_9FIRM</name>
<evidence type="ECO:0000313" key="2">
    <source>
        <dbReference type="Proteomes" id="UP000235589"/>
    </source>
</evidence>
<proteinExistence type="predicted"/>
<accession>A0A2K9P3C5</accession>
<gene>
    <name evidence="1" type="ORF">B9O19_01598</name>
</gene>
<sequence>MPNTSDKYITDNKLAAANKSPSLSKKQTVPSREDGTVGIRSTLTNMGISNDLIGYDDRSGTVTLGGRTLMKPSYMDENAGVSYASPSEIQNSLVSYYSKSNNPIVQVSDAYSKYAGQYGVSADALGYSNGSATIGGRPLNTLYTDENGKAWAYQNDIEDLTSDYFNTLGVSTPNEILDEYNNRYLNSITNLSRSIMNRKDFEYDPDDDPVYQAYKEKYLTEGNRASQDAMANYAGLTGGYGNSAAATAAAQTNQYYMSKLGEMVPELAQQAYERYADSYNTDINLLENMLDTYNSAYSNAYGANNKTISNINSVLASNTDRDKAAYENYWNTLFNQQKYDKNEQDYRWTEANNSQDYNWNEVLNGQESTQNNLDIEDSRMDNVMKQIYMQYYNQIINNQLNSERLNNRLTEERINQLMLQNAIGY</sequence>
<dbReference type="Proteomes" id="UP000235589">
    <property type="component" value="Chromosome"/>
</dbReference>
<dbReference type="OrthoDB" id="2088469at2"/>
<keyword evidence="2" id="KW-1185">Reference proteome</keyword>
<protein>
    <submittedName>
        <fullName evidence="1">Uncharacterized protein</fullName>
    </submittedName>
</protein>